<dbReference type="SUPFAM" id="SSF47323">
    <property type="entry name" value="Anticodon-binding domain of a subclass of class I aminoacyl-tRNA synthetases"/>
    <property type="match status" value="1"/>
</dbReference>
<dbReference type="InterPro" id="IPR009080">
    <property type="entry name" value="tRNAsynth_Ia_anticodon-bd"/>
</dbReference>
<feature type="domain" description="DALR anticodon binding" evidence="12">
    <location>
        <begin position="590"/>
        <end position="692"/>
    </location>
</feature>
<dbReference type="GO" id="GO:0006426">
    <property type="term" value="P:glycyl-tRNA aminoacylation"/>
    <property type="evidence" value="ECO:0007669"/>
    <property type="project" value="UniProtKB-UniRule"/>
</dbReference>
<evidence type="ECO:0000256" key="1">
    <source>
        <dbReference type="ARBA" id="ARBA00004496"/>
    </source>
</evidence>
<evidence type="ECO:0000256" key="9">
    <source>
        <dbReference type="ARBA" id="ARBA00023146"/>
    </source>
</evidence>
<evidence type="ECO:0000256" key="4">
    <source>
        <dbReference type="ARBA" id="ARBA00022490"/>
    </source>
</evidence>
<dbReference type="InterPro" id="IPR006194">
    <property type="entry name" value="Gly-tRNA-synth_heterodimer"/>
</dbReference>
<organism evidence="13 14">
    <name type="scientific">Undibacterium oligocarboniphilum</name>
    <dbReference type="NCBI Taxonomy" id="666702"/>
    <lineage>
        <taxon>Bacteria</taxon>
        <taxon>Pseudomonadati</taxon>
        <taxon>Pseudomonadota</taxon>
        <taxon>Betaproteobacteria</taxon>
        <taxon>Burkholderiales</taxon>
        <taxon>Oxalobacteraceae</taxon>
        <taxon>Undibacterium</taxon>
    </lineage>
</organism>
<dbReference type="NCBIfam" id="TIGR00211">
    <property type="entry name" value="glyS"/>
    <property type="match status" value="1"/>
</dbReference>
<evidence type="ECO:0000256" key="5">
    <source>
        <dbReference type="ARBA" id="ARBA00022598"/>
    </source>
</evidence>
<evidence type="ECO:0000256" key="8">
    <source>
        <dbReference type="ARBA" id="ARBA00022917"/>
    </source>
</evidence>
<comment type="similarity">
    <text evidence="2 11">Belongs to the class-II aminoacyl-tRNA synthetase family.</text>
</comment>
<dbReference type="SMART" id="SM00836">
    <property type="entry name" value="DALR_1"/>
    <property type="match status" value="1"/>
</dbReference>
<evidence type="ECO:0000256" key="2">
    <source>
        <dbReference type="ARBA" id="ARBA00008226"/>
    </source>
</evidence>
<dbReference type="Gene3D" id="1.10.730.10">
    <property type="entry name" value="Isoleucyl-tRNA Synthetase, Domain 1"/>
    <property type="match status" value="1"/>
</dbReference>
<dbReference type="InterPro" id="IPR015944">
    <property type="entry name" value="Gly-tRNA-synth_bsu"/>
</dbReference>
<keyword evidence="8 11" id="KW-0648">Protein biosynthesis</keyword>
<keyword evidence="7 11" id="KW-0067">ATP-binding</keyword>
<evidence type="ECO:0000256" key="6">
    <source>
        <dbReference type="ARBA" id="ARBA00022741"/>
    </source>
</evidence>
<dbReference type="InterPro" id="IPR008909">
    <property type="entry name" value="DALR_anticod-bd"/>
</dbReference>
<comment type="subcellular location">
    <subcellularLocation>
        <location evidence="1 11">Cytoplasm</location>
    </subcellularLocation>
</comment>
<dbReference type="GO" id="GO:0005829">
    <property type="term" value="C:cytosol"/>
    <property type="evidence" value="ECO:0007669"/>
    <property type="project" value="TreeGrafter"/>
</dbReference>
<dbReference type="GO" id="GO:0006420">
    <property type="term" value="P:arginyl-tRNA aminoacylation"/>
    <property type="evidence" value="ECO:0007669"/>
    <property type="project" value="InterPro"/>
</dbReference>
<evidence type="ECO:0000256" key="3">
    <source>
        <dbReference type="ARBA" id="ARBA00011209"/>
    </source>
</evidence>
<evidence type="ECO:0000313" key="14">
    <source>
        <dbReference type="Proteomes" id="UP000588051"/>
    </source>
</evidence>
<keyword evidence="5 11" id="KW-0436">Ligase</keyword>
<evidence type="ECO:0000313" key="13">
    <source>
        <dbReference type="EMBL" id="NVO77424.1"/>
    </source>
</evidence>
<dbReference type="PANTHER" id="PTHR30075">
    <property type="entry name" value="GLYCYL-TRNA SYNTHETASE"/>
    <property type="match status" value="1"/>
</dbReference>
<dbReference type="GO" id="GO:0005524">
    <property type="term" value="F:ATP binding"/>
    <property type="evidence" value="ECO:0007669"/>
    <property type="project" value="UniProtKB-UniRule"/>
</dbReference>
<name>A0A850QM24_9BURK</name>
<dbReference type="PANTHER" id="PTHR30075:SF2">
    <property type="entry name" value="GLYCINE--TRNA LIGASE, CHLOROPLASTIC_MITOCHONDRIAL 2"/>
    <property type="match status" value="1"/>
</dbReference>
<keyword evidence="9 11" id="KW-0030">Aminoacyl-tRNA synthetase</keyword>
<accession>A0A850QM24</accession>
<dbReference type="Pfam" id="PF02092">
    <property type="entry name" value="tRNA_synt_2f"/>
    <property type="match status" value="1"/>
</dbReference>
<evidence type="ECO:0000256" key="7">
    <source>
        <dbReference type="ARBA" id="ARBA00022840"/>
    </source>
</evidence>
<evidence type="ECO:0000256" key="11">
    <source>
        <dbReference type="HAMAP-Rule" id="MF_00255"/>
    </source>
</evidence>
<gene>
    <name evidence="11" type="primary">glyS</name>
    <name evidence="13" type="ORF">HV832_06230</name>
</gene>
<dbReference type="EMBL" id="JABXYJ010000003">
    <property type="protein sequence ID" value="NVO77424.1"/>
    <property type="molecule type" value="Genomic_DNA"/>
</dbReference>
<dbReference type="RefSeq" id="WP_176802693.1">
    <property type="nucleotide sequence ID" value="NZ_JABXYJ010000003.1"/>
</dbReference>
<dbReference type="HAMAP" id="MF_00255">
    <property type="entry name" value="Gly_tRNA_synth_beta"/>
    <property type="match status" value="1"/>
</dbReference>
<dbReference type="PRINTS" id="PR01045">
    <property type="entry name" value="TRNASYNTHGB"/>
</dbReference>
<comment type="catalytic activity">
    <reaction evidence="10 11">
        <text>tRNA(Gly) + glycine + ATP = glycyl-tRNA(Gly) + AMP + diphosphate</text>
        <dbReference type="Rhea" id="RHEA:16013"/>
        <dbReference type="Rhea" id="RHEA-COMP:9664"/>
        <dbReference type="Rhea" id="RHEA-COMP:9683"/>
        <dbReference type="ChEBI" id="CHEBI:30616"/>
        <dbReference type="ChEBI" id="CHEBI:33019"/>
        <dbReference type="ChEBI" id="CHEBI:57305"/>
        <dbReference type="ChEBI" id="CHEBI:78442"/>
        <dbReference type="ChEBI" id="CHEBI:78522"/>
        <dbReference type="ChEBI" id="CHEBI:456215"/>
        <dbReference type="EC" id="6.1.1.14"/>
    </reaction>
</comment>
<dbReference type="AlphaFoldDB" id="A0A850QM24"/>
<keyword evidence="4 11" id="KW-0963">Cytoplasm</keyword>
<dbReference type="GO" id="GO:0004814">
    <property type="term" value="F:arginine-tRNA ligase activity"/>
    <property type="evidence" value="ECO:0007669"/>
    <property type="project" value="InterPro"/>
</dbReference>
<dbReference type="Pfam" id="PF05746">
    <property type="entry name" value="DALR_1"/>
    <property type="match status" value="1"/>
</dbReference>
<dbReference type="PROSITE" id="PS50861">
    <property type="entry name" value="AA_TRNA_LIGASE_II_GLYAB"/>
    <property type="match status" value="1"/>
</dbReference>
<evidence type="ECO:0000259" key="12">
    <source>
        <dbReference type="SMART" id="SM00836"/>
    </source>
</evidence>
<keyword evidence="14" id="KW-1185">Reference proteome</keyword>
<protein>
    <recommendedName>
        <fullName evidence="11">Glycine--tRNA ligase beta subunit</fullName>
        <ecNumber evidence="11">6.1.1.14</ecNumber>
    </recommendedName>
    <alternativeName>
        <fullName evidence="11">Glycyl-tRNA synthetase beta subunit</fullName>
        <shortName evidence="11">GlyRS</shortName>
    </alternativeName>
</protein>
<dbReference type="Proteomes" id="UP000588051">
    <property type="component" value="Unassembled WGS sequence"/>
</dbReference>
<proteinExistence type="inferred from homology"/>
<dbReference type="GO" id="GO:0004820">
    <property type="term" value="F:glycine-tRNA ligase activity"/>
    <property type="evidence" value="ECO:0007669"/>
    <property type="project" value="UniProtKB-UniRule"/>
</dbReference>
<evidence type="ECO:0000256" key="10">
    <source>
        <dbReference type="ARBA" id="ARBA00047937"/>
    </source>
</evidence>
<sequence length="694" mass="75278">MNQTLLVELFTEELPPKALARLGEAFAAGIVAGLKSRDFLEADAAATSYASPRRLAVSITHVRATSPDKQMREKVLPVSVALDANGNPAAPLTKKLAAMGFPDVQISQLERASDGKAESFFYSYTSAGSALAPALQSALEEAVSKLPIPKVMSYQRPDGNTVNFVRPVHKLIALHGNAVIPLSLLGLQSDRLTGGHRFLSQGLVTVAHADDYAKTLQLDGKVIACFSERKEQIRQTLLAKAGTDQVLMPEALLEEVTALVEWPVVYECHFEAEFLAVPQECLILTMQTNQKYFALTDSNGKLRSRFLIVSNLETATPEHIIQGNERVVRPRLSDAKFFFEQDKKKTLASRLPLLANVVYHNKLGTQAERTQRVKTLAGKIAATLHSDVALAERAALLAKTDLLTDMVGEFPELQGIMGTYYARHDGEHEEVAAAASEHYQPRFAGDTLPATDTGTAVALADKLETLVGIWGIGLQPTGDRDPFALRRHALGILRMLVEKRLPLSISTLLNNAVSLFAANSHFKDPTADVLNFLSDRLRGQLRERGFSQTEVEAVVAQQPDTLDTIVERLQAVQAFAALPESVSLAAANKRITNILKKAEGTPGEISPALLQEPAEQALAQAMADVRPQVDAAFASGDYTGALKTLAALRSGVDSFFNDVMVNAEDPALRNNRLALLVSLHRLLNQVADISKLAA</sequence>
<keyword evidence="6 11" id="KW-0547">Nucleotide-binding</keyword>
<dbReference type="SUPFAM" id="SSF109604">
    <property type="entry name" value="HD-domain/PDEase-like"/>
    <property type="match status" value="1"/>
</dbReference>
<comment type="subunit">
    <text evidence="3 11">Tetramer of two alpha and two beta subunits.</text>
</comment>
<dbReference type="EC" id="6.1.1.14" evidence="11"/>
<reference evidence="13 14" key="1">
    <citation type="submission" date="2020-06" db="EMBL/GenBank/DDBJ databases">
        <authorList>
            <person name="Qiu C."/>
            <person name="Liu Z."/>
        </authorList>
    </citation>
    <scope>NUCLEOTIDE SEQUENCE [LARGE SCALE GENOMIC DNA]</scope>
    <source>
        <strain evidence="13 14">EM 1</strain>
    </source>
</reference>
<comment type="caution">
    <text evidence="13">The sequence shown here is derived from an EMBL/GenBank/DDBJ whole genome shotgun (WGS) entry which is preliminary data.</text>
</comment>